<dbReference type="GO" id="GO:0045892">
    <property type="term" value="P:negative regulation of DNA-templated transcription"/>
    <property type="evidence" value="ECO:0007669"/>
    <property type="project" value="TreeGrafter"/>
</dbReference>
<dbReference type="SUPFAM" id="SSF46785">
    <property type="entry name" value="Winged helix' DNA-binding domain"/>
    <property type="match status" value="1"/>
</dbReference>
<dbReference type="EMBL" id="LBWP01000002">
    <property type="protein sequence ID" value="KKR11842.1"/>
    <property type="molecule type" value="Genomic_DNA"/>
</dbReference>
<feature type="binding site" evidence="7">
    <location>
        <position position="130"/>
    </location>
    <ligand>
        <name>Zn(2+)</name>
        <dbReference type="ChEBI" id="CHEBI:29105"/>
    </ligand>
</feature>
<dbReference type="PANTHER" id="PTHR33202:SF7">
    <property type="entry name" value="FERRIC UPTAKE REGULATION PROTEIN"/>
    <property type="match status" value="1"/>
</dbReference>
<dbReference type="Gene3D" id="1.10.10.10">
    <property type="entry name" value="Winged helix-like DNA-binding domain superfamily/Winged helix DNA-binding domain"/>
    <property type="match status" value="1"/>
</dbReference>
<keyword evidence="5" id="KW-0238">DNA-binding</keyword>
<sequence length="131" mass="15104">MNKKLLSQNGHRLTKQRCSIFEALDLHPQSVAEIKDVLEKKEETVDKTTIYRTLEYFSQLNLINKTHFNGVTAQYELASPDHHHHLICNNCGSVEDVPLNEKLLLAQVKRKSNFEVKNHSLEFFGLCPNCQ</sequence>
<evidence type="ECO:0000256" key="3">
    <source>
        <dbReference type="ARBA" id="ARBA00022833"/>
    </source>
</evidence>
<evidence type="ECO:0000256" key="2">
    <source>
        <dbReference type="ARBA" id="ARBA00022491"/>
    </source>
</evidence>
<evidence type="ECO:0000313" key="10">
    <source>
        <dbReference type="Proteomes" id="UP000034246"/>
    </source>
</evidence>
<dbReference type="GO" id="GO:0003700">
    <property type="term" value="F:DNA-binding transcription factor activity"/>
    <property type="evidence" value="ECO:0007669"/>
    <property type="project" value="InterPro"/>
</dbReference>
<dbReference type="GO" id="GO:1900376">
    <property type="term" value="P:regulation of secondary metabolite biosynthetic process"/>
    <property type="evidence" value="ECO:0007669"/>
    <property type="project" value="TreeGrafter"/>
</dbReference>
<comment type="similarity">
    <text evidence="1">Belongs to the Fur family.</text>
</comment>
<evidence type="ECO:0000256" key="1">
    <source>
        <dbReference type="ARBA" id="ARBA00007957"/>
    </source>
</evidence>
<name>A0A0G0RDV1_9BACT</name>
<evidence type="ECO:0000256" key="4">
    <source>
        <dbReference type="ARBA" id="ARBA00023015"/>
    </source>
</evidence>
<evidence type="ECO:0000256" key="6">
    <source>
        <dbReference type="ARBA" id="ARBA00023163"/>
    </source>
</evidence>
<reference evidence="9 10" key="1">
    <citation type="journal article" date="2015" name="Nature">
        <title>rRNA introns, odd ribosomes, and small enigmatic genomes across a large radiation of phyla.</title>
        <authorList>
            <person name="Brown C.T."/>
            <person name="Hug L.A."/>
            <person name="Thomas B.C."/>
            <person name="Sharon I."/>
            <person name="Castelle C.J."/>
            <person name="Singh A."/>
            <person name="Wilkins M.J."/>
            <person name="Williams K.H."/>
            <person name="Banfield J.F."/>
        </authorList>
    </citation>
    <scope>NUCLEOTIDE SEQUENCE [LARGE SCALE GENOMIC DNA]</scope>
</reference>
<dbReference type="AlphaFoldDB" id="A0A0G0RDV1"/>
<keyword evidence="7" id="KW-0479">Metal-binding</keyword>
<gene>
    <name evidence="9" type="ORF">UT39_C0002G0023</name>
</gene>
<evidence type="ECO:0000256" key="8">
    <source>
        <dbReference type="PIRSR" id="PIRSR602481-2"/>
    </source>
</evidence>
<keyword evidence="8" id="KW-0408">Iron</keyword>
<comment type="cofactor">
    <cofactor evidence="8">
        <name>Mn(2+)</name>
        <dbReference type="ChEBI" id="CHEBI:29035"/>
    </cofactor>
    <cofactor evidence="8">
        <name>Fe(2+)</name>
        <dbReference type="ChEBI" id="CHEBI:29033"/>
    </cofactor>
    <text evidence="8">Binds 1 Mn(2+) or Fe(2+) ion per subunit.</text>
</comment>
<comment type="caution">
    <text evidence="9">The sequence shown here is derived from an EMBL/GenBank/DDBJ whole genome shotgun (WGS) entry which is preliminary data.</text>
</comment>
<dbReference type="Pfam" id="PF01475">
    <property type="entry name" value="FUR"/>
    <property type="match status" value="1"/>
</dbReference>
<dbReference type="CDD" id="cd07153">
    <property type="entry name" value="Fur_like"/>
    <property type="match status" value="1"/>
</dbReference>
<evidence type="ECO:0000256" key="5">
    <source>
        <dbReference type="ARBA" id="ARBA00023125"/>
    </source>
</evidence>
<dbReference type="InterPro" id="IPR036388">
    <property type="entry name" value="WH-like_DNA-bd_sf"/>
</dbReference>
<feature type="binding site" evidence="7">
    <location>
        <position position="88"/>
    </location>
    <ligand>
        <name>Zn(2+)</name>
        <dbReference type="ChEBI" id="CHEBI:29105"/>
    </ligand>
</feature>
<dbReference type="Gene3D" id="3.30.1490.190">
    <property type="match status" value="1"/>
</dbReference>
<evidence type="ECO:0000256" key="7">
    <source>
        <dbReference type="PIRSR" id="PIRSR602481-1"/>
    </source>
</evidence>
<keyword evidence="6" id="KW-0804">Transcription</keyword>
<feature type="binding site" evidence="8">
    <location>
        <position position="119"/>
    </location>
    <ligand>
        <name>Fe cation</name>
        <dbReference type="ChEBI" id="CHEBI:24875"/>
    </ligand>
</feature>
<dbReference type="InterPro" id="IPR002481">
    <property type="entry name" value="FUR"/>
</dbReference>
<comment type="cofactor">
    <cofactor evidence="7">
        <name>Zn(2+)</name>
        <dbReference type="ChEBI" id="CHEBI:29105"/>
    </cofactor>
    <text evidence="7">Binds 1 zinc ion per subunit.</text>
</comment>
<feature type="binding site" evidence="7">
    <location>
        <position position="91"/>
    </location>
    <ligand>
        <name>Zn(2+)</name>
        <dbReference type="ChEBI" id="CHEBI:29105"/>
    </ligand>
</feature>
<dbReference type="Proteomes" id="UP000034246">
    <property type="component" value="Unassembled WGS sequence"/>
</dbReference>
<feature type="binding site" evidence="8">
    <location>
        <position position="82"/>
    </location>
    <ligand>
        <name>Fe cation</name>
        <dbReference type="ChEBI" id="CHEBI:24875"/>
    </ligand>
</feature>
<evidence type="ECO:0000313" key="9">
    <source>
        <dbReference type="EMBL" id="KKR11842.1"/>
    </source>
</evidence>
<keyword evidence="3 7" id="KW-0862">Zinc</keyword>
<dbReference type="STRING" id="1618550.UT39_C0002G0023"/>
<accession>A0A0G0RDV1</accession>
<protein>
    <submittedName>
        <fullName evidence="9">Ferric uptake regulator, Fur family</fullName>
    </submittedName>
</protein>
<proteinExistence type="inferred from homology"/>
<dbReference type="GO" id="GO:0008270">
    <property type="term" value="F:zinc ion binding"/>
    <property type="evidence" value="ECO:0007669"/>
    <property type="project" value="TreeGrafter"/>
</dbReference>
<dbReference type="InterPro" id="IPR043135">
    <property type="entry name" value="Fur_C"/>
</dbReference>
<feature type="binding site" evidence="7">
    <location>
        <position position="127"/>
    </location>
    <ligand>
        <name>Zn(2+)</name>
        <dbReference type="ChEBI" id="CHEBI:29105"/>
    </ligand>
</feature>
<keyword evidence="2" id="KW-0678">Repressor</keyword>
<organism evidence="9 10">
    <name type="scientific">Candidatus Woesebacteria bacterium GW2011_GWA1_39_21</name>
    <dbReference type="NCBI Taxonomy" id="1618550"/>
    <lineage>
        <taxon>Bacteria</taxon>
        <taxon>Candidatus Woeseibacteriota</taxon>
    </lineage>
</organism>
<dbReference type="InterPro" id="IPR036390">
    <property type="entry name" value="WH_DNA-bd_sf"/>
</dbReference>
<dbReference type="PANTHER" id="PTHR33202">
    <property type="entry name" value="ZINC UPTAKE REGULATION PROTEIN"/>
    <property type="match status" value="1"/>
</dbReference>
<keyword evidence="4" id="KW-0805">Transcription regulation</keyword>
<dbReference type="GO" id="GO:0000976">
    <property type="term" value="F:transcription cis-regulatory region binding"/>
    <property type="evidence" value="ECO:0007669"/>
    <property type="project" value="TreeGrafter"/>
</dbReference>